<dbReference type="AlphaFoldDB" id="A0A516H4J9"/>
<proteinExistence type="predicted"/>
<evidence type="ECO:0000256" key="4">
    <source>
        <dbReference type="ARBA" id="ARBA00022692"/>
    </source>
</evidence>
<evidence type="ECO:0000256" key="1">
    <source>
        <dbReference type="ARBA" id="ARBA00004651"/>
    </source>
</evidence>
<dbReference type="EMBL" id="CP041636">
    <property type="protein sequence ID" value="QDO98560.1"/>
    <property type="molecule type" value="Genomic_DNA"/>
</dbReference>
<dbReference type="InterPro" id="IPR006037">
    <property type="entry name" value="RCK_C"/>
</dbReference>
<evidence type="ECO:0000313" key="11">
    <source>
        <dbReference type="Proteomes" id="UP000317496"/>
    </source>
</evidence>
<dbReference type="NCBIfam" id="NF003715">
    <property type="entry name" value="PRK05326.1-2"/>
    <property type="match status" value="1"/>
</dbReference>
<dbReference type="Proteomes" id="UP000317496">
    <property type="component" value="Chromosome"/>
</dbReference>
<dbReference type="InterPro" id="IPR006153">
    <property type="entry name" value="Cation/H_exchanger_TM"/>
</dbReference>
<evidence type="ECO:0000256" key="6">
    <source>
        <dbReference type="ARBA" id="ARBA00023065"/>
    </source>
</evidence>
<keyword evidence="2" id="KW-0813">Transport</keyword>
<evidence type="ECO:0000313" key="10">
    <source>
        <dbReference type="EMBL" id="QDO98560.1"/>
    </source>
</evidence>
<dbReference type="GO" id="GO:0008324">
    <property type="term" value="F:monoatomic cation transmembrane transporter activity"/>
    <property type="evidence" value="ECO:0007669"/>
    <property type="project" value="InterPro"/>
</dbReference>
<dbReference type="KEGG" id="fer:FNB15_15295"/>
<dbReference type="InterPro" id="IPR005170">
    <property type="entry name" value="Transptr-assoc_dom"/>
</dbReference>
<dbReference type="PROSITE" id="PS51202">
    <property type="entry name" value="RCK_C"/>
    <property type="match status" value="1"/>
</dbReference>
<dbReference type="GO" id="GO:1902600">
    <property type="term" value="P:proton transmembrane transport"/>
    <property type="evidence" value="ECO:0007669"/>
    <property type="project" value="InterPro"/>
</dbReference>
<feature type="transmembrane region" description="Helical" evidence="8">
    <location>
        <begin position="273"/>
        <end position="292"/>
    </location>
</feature>
<keyword evidence="4 8" id="KW-0812">Transmembrane</keyword>
<protein>
    <submittedName>
        <fullName evidence="10">Potassium/proton antiporter</fullName>
    </submittedName>
</protein>
<feature type="transmembrane region" description="Helical" evidence="8">
    <location>
        <begin position="334"/>
        <end position="357"/>
    </location>
</feature>
<feature type="transmembrane region" description="Helical" evidence="8">
    <location>
        <begin position="298"/>
        <end position="322"/>
    </location>
</feature>
<dbReference type="NCBIfam" id="NF003716">
    <property type="entry name" value="PRK05326.1-3"/>
    <property type="match status" value="1"/>
</dbReference>
<dbReference type="GO" id="GO:0015297">
    <property type="term" value="F:antiporter activity"/>
    <property type="evidence" value="ECO:0007669"/>
    <property type="project" value="UniProtKB-KW"/>
</dbReference>
<evidence type="ECO:0000256" key="8">
    <source>
        <dbReference type="SAM" id="Phobius"/>
    </source>
</evidence>
<gene>
    <name evidence="10" type="ORF">FNB15_15295</name>
</gene>
<dbReference type="Pfam" id="PF03471">
    <property type="entry name" value="CorC_HlyC"/>
    <property type="match status" value="1"/>
</dbReference>
<sequence>MNQANEILFIASLLVLVSIFAGSASSRFGVPFLLVFLGLGLLAGEGGPGGIVFNDYQLTYSVGSAALGIILFDGGLRTHFSTVRLVVAPAFVLATVGVVVTAGLVGVAAHYALGLGLLESFLVGAIVGSTDAAAVFFLLNMKGLALQKRVSGTLEVESGINDPMAIFLTLMAVELLRHGQPPDTLQLVAQFLVEMVGGLMVGVAGGFLLVALFNRVPVAGGLYPIVAMAAALLIFSGAYFLHASGYVAVYVAGLVLGNRRHRGAQVILRFYDGLSWLSQIVMFLLLGLLMTPDQMKPYLAGSGVVAGILIVLARPVAVLLCLVPFRYSFREIGFISWIGLRGAVPIFLATIPVLAKLPNSDVYVTAAFVCVLASLTLQGWTIAPVARFFGLELPPKPEAVSRTELDLGSTADRDVASYRVEADAPALGYRFTEIPLPRRSRIITVIRDGTVMDRLKLDHLETGDYILVLAPAEQFFSLDRLFTSRETSKRRKKRDRGEEVFGEFVLTGDTLLGEVALLYGLPVEEKDRGEPVGSYMRRRLRHRAVVGDRVRWGPVELVAREIRKDRVTSIGIELEPEEHPIWRGFRRAFGFD</sequence>
<dbReference type="PANTHER" id="PTHR32507:SF7">
    <property type="entry name" value="K(+)_H(+) ANTIPORTER NHAP2"/>
    <property type="match status" value="1"/>
</dbReference>
<dbReference type="PANTHER" id="PTHR32507">
    <property type="entry name" value="NA(+)/H(+) ANTIPORTER 1"/>
    <property type="match status" value="1"/>
</dbReference>
<dbReference type="GO" id="GO:0006813">
    <property type="term" value="P:potassium ion transport"/>
    <property type="evidence" value="ECO:0007669"/>
    <property type="project" value="InterPro"/>
</dbReference>
<reference evidence="10 11" key="1">
    <citation type="submission" date="2019-07" db="EMBL/GenBank/DDBJ databases">
        <title>Genome sequencing for Ferrovibrio sp. K5.</title>
        <authorList>
            <person name="Park S.-J."/>
        </authorList>
    </citation>
    <scope>NUCLEOTIDE SEQUENCE [LARGE SCALE GENOMIC DNA]</scope>
    <source>
        <strain evidence="10 11">K5</strain>
    </source>
</reference>
<feature type="transmembrane region" description="Helical" evidence="8">
    <location>
        <begin position="225"/>
        <end position="252"/>
    </location>
</feature>
<evidence type="ECO:0000256" key="3">
    <source>
        <dbReference type="ARBA" id="ARBA00022449"/>
    </source>
</evidence>
<keyword evidence="7 8" id="KW-0472">Membrane</keyword>
<evidence type="ECO:0000259" key="9">
    <source>
        <dbReference type="PROSITE" id="PS51202"/>
    </source>
</evidence>
<keyword evidence="11" id="KW-1185">Reference proteome</keyword>
<feature type="domain" description="RCK C-terminal" evidence="9">
    <location>
        <begin position="402"/>
        <end position="484"/>
    </location>
</feature>
<dbReference type="NCBIfam" id="NF003714">
    <property type="entry name" value="PRK05326.1-1"/>
    <property type="match status" value="1"/>
</dbReference>
<feature type="transmembrane region" description="Helical" evidence="8">
    <location>
        <begin position="121"/>
        <end position="139"/>
    </location>
</feature>
<evidence type="ECO:0000256" key="7">
    <source>
        <dbReference type="ARBA" id="ARBA00023136"/>
    </source>
</evidence>
<feature type="transmembrane region" description="Helical" evidence="8">
    <location>
        <begin position="83"/>
        <end position="109"/>
    </location>
</feature>
<evidence type="ECO:0000256" key="2">
    <source>
        <dbReference type="ARBA" id="ARBA00022448"/>
    </source>
</evidence>
<comment type="subcellular location">
    <subcellularLocation>
        <location evidence="1">Cell membrane</location>
        <topology evidence="1">Multi-pass membrane protein</topology>
    </subcellularLocation>
</comment>
<name>A0A516H4J9_9PROT</name>
<dbReference type="SUPFAM" id="SSF116726">
    <property type="entry name" value="TrkA C-terminal domain-like"/>
    <property type="match status" value="1"/>
</dbReference>
<feature type="transmembrane region" description="Helical" evidence="8">
    <location>
        <begin position="58"/>
        <end position="76"/>
    </location>
</feature>
<keyword evidence="5 8" id="KW-1133">Transmembrane helix</keyword>
<dbReference type="InterPro" id="IPR036721">
    <property type="entry name" value="RCK_C_sf"/>
</dbReference>
<keyword evidence="3" id="KW-0050">Antiport</keyword>
<evidence type="ECO:0000256" key="5">
    <source>
        <dbReference type="ARBA" id="ARBA00022989"/>
    </source>
</evidence>
<organism evidence="10 11">
    <name type="scientific">Ferrovibrio terrae</name>
    <dbReference type="NCBI Taxonomy" id="2594003"/>
    <lineage>
        <taxon>Bacteria</taxon>
        <taxon>Pseudomonadati</taxon>
        <taxon>Pseudomonadota</taxon>
        <taxon>Alphaproteobacteria</taxon>
        <taxon>Rhodospirillales</taxon>
        <taxon>Rhodospirillaceae</taxon>
        <taxon>Ferrovibrio</taxon>
    </lineage>
</organism>
<accession>A0A516H4J9</accession>
<feature type="transmembrane region" description="Helical" evidence="8">
    <location>
        <begin position="187"/>
        <end position="213"/>
    </location>
</feature>
<dbReference type="OrthoDB" id="9810759at2"/>
<keyword evidence="6" id="KW-0406">Ion transport</keyword>
<dbReference type="GO" id="GO:0005886">
    <property type="term" value="C:plasma membrane"/>
    <property type="evidence" value="ECO:0007669"/>
    <property type="project" value="UniProtKB-SubCell"/>
</dbReference>
<dbReference type="Pfam" id="PF00999">
    <property type="entry name" value="Na_H_Exchanger"/>
    <property type="match status" value="1"/>
</dbReference>
<feature type="transmembrane region" description="Helical" evidence="8">
    <location>
        <begin position="6"/>
        <end position="25"/>
    </location>
</feature>
<dbReference type="Gene3D" id="6.10.140.1330">
    <property type="match status" value="1"/>
</dbReference>
<feature type="transmembrane region" description="Helical" evidence="8">
    <location>
        <begin position="363"/>
        <end position="386"/>
    </location>
</feature>